<gene>
    <name evidence="1" type="ORF">DM02DRAFT_614779</name>
</gene>
<dbReference type="AlphaFoldDB" id="A0A2V1DQT1"/>
<protein>
    <submittedName>
        <fullName evidence="1">Uncharacterized protein</fullName>
    </submittedName>
</protein>
<reference evidence="1 2" key="1">
    <citation type="journal article" date="2018" name="Sci. Rep.">
        <title>Comparative genomics provides insights into the lifestyle and reveals functional heterogeneity of dark septate endophytic fungi.</title>
        <authorList>
            <person name="Knapp D.G."/>
            <person name="Nemeth J.B."/>
            <person name="Barry K."/>
            <person name="Hainaut M."/>
            <person name="Henrissat B."/>
            <person name="Johnson J."/>
            <person name="Kuo A."/>
            <person name="Lim J.H.P."/>
            <person name="Lipzen A."/>
            <person name="Nolan M."/>
            <person name="Ohm R.A."/>
            <person name="Tamas L."/>
            <person name="Grigoriev I.V."/>
            <person name="Spatafora J.W."/>
            <person name="Nagy L.G."/>
            <person name="Kovacs G.M."/>
        </authorList>
    </citation>
    <scope>NUCLEOTIDE SEQUENCE [LARGE SCALE GENOMIC DNA]</scope>
    <source>
        <strain evidence="1 2">DSE2036</strain>
    </source>
</reference>
<accession>A0A2V1DQT1</accession>
<organism evidence="1 2">
    <name type="scientific">Periconia macrospinosa</name>
    <dbReference type="NCBI Taxonomy" id="97972"/>
    <lineage>
        <taxon>Eukaryota</taxon>
        <taxon>Fungi</taxon>
        <taxon>Dikarya</taxon>
        <taxon>Ascomycota</taxon>
        <taxon>Pezizomycotina</taxon>
        <taxon>Dothideomycetes</taxon>
        <taxon>Pleosporomycetidae</taxon>
        <taxon>Pleosporales</taxon>
        <taxon>Massarineae</taxon>
        <taxon>Periconiaceae</taxon>
        <taxon>Periconia</taxon>
    </lineage>
</organism>
<sequence length="57" mass="6294">MHRSYSIWSPTSHFFAVSGFECVGEAASVSSAIRFYNEGDETGVMRSREMCGNQVAI</sequence>
<proteinExistence type="predicted"/>
<evidence type="ECO:0000313" key="1">
    <source>
        <dbReference type="EMBL" id="PVH99703.1"/>
    </source>
</evidence>
<name>A0A2V1DQT1_9PLEO</name>
<evidence type="ECO:0000313" key="2">
    <source>
        <dbReference type="Proteomes" id="UP000244855"/>
    </source>
</evidence>
<keyword evidence="2" id="KW-1185">Reference proteome</keyword>
<dbReference type="EMBL" id="KZ805386">
    <property type="protein sequence ID" value="PVH99703.1"/>
    <property type="molecule type" value="Genomic_DNA"/>
</dbReference>
<dbReference type="Proteomes" id="UP000244855">
    <property type="component" value="Unassembled WGS sequence"/>
</dbReference>